<reference evidence="2 3" key="1">
    <citation type="submission" date="2016-11" db="EMBL/GenBank/DDBJ databases">
        <title>Complete Genome Sequence of Bradyrhizobium sp. strain J5, an isolated from soybean nodule in Hokkaido.</title>
        <authorList>
            <person name="Kanehara K."/>
        </authorList>
    </citation>
    <scope>NUCLEOTIDE SEQUENCE [LARGE SCALE GENOMIC DNA]</scope>
    <source>
        <strain evidence="2 3">J5</strain>
    </source>
</reference>
<gene>
    <name evidence="2" type="ORF">BKD09_42515</name>
</gene>
<dbReference type="EMBL" id="CP017637">
    <property type="protein sequence ID" value="APG15010.1"/>
    <property type="molecule type" value="Genomic_DNA"/>
</dbReference>
<name>A0A1L3FP06_BRAJP</name>
<feature type="domain" description="Transcriptional regulator-like" evidence="1">
    <location>
        <begin position="5"/>
        <end position="62"/>
    </location>
</feature>
<dbReference type="InterPro" id="IPR045465">
    <property type="entry name" value="Trans_reg_dom"/>
</dbReference>
<dbReference type="AlphaFoldDB" id="A0A1L3FP06"/>
<evidence type="ECO:0000313" key="2">
    <source>
        <dbReference type="EMBL" id="APG15010.1"/>
    </source>
</evidence>
<dbReference type="RefSeq" id="WP_028143501.1">
    <property type="nucleotide sequence ID" value="NZ_CP017637.1"/>
</dbReference>
<protein>
    <recommendedName>
        <fullName evidence="1">Transcriptional regulator-like domain-containing protein</fullName>
    </recommendedName>
</protein>
<dbReference type="Pfam" id="PF20109">
    <property type="entry name" value="Trans_reg_dom"/>
    <property type="match status" value="1"/>
</dbReference>
<sequence length="64" mass="7559">MPDTDWRSEEAYSGLKKADAADLAWEWLRRDCDYQEDYKRLSRREHSSAAAGEFRRKWGLSFSG</sequence>
<proteinExistence type="predicted"/>
<accession>A0A1L3FP06</accession>
<dbReference type="Proteomes" id="UP000181962">
    <property type="component" value="Chromosome"/>
</dbReference>
<evidence type="ECO:0000313" key="3">
    <source>
        <dbReference type="Proteomes" id="UP000181962"/>
    </source>
</evidence>
<organism evidence="2 3">
    <name type="scientific">Bradyrhizobium japonicum</name>
    <dbReference type="NCBI Taxonomy" id="375"/>
    <lineage>
        <taxon>Bacteria</taxon>
        <taxon>Pseudomonadati</taxon>
        <taxon>Pseudomonadota</taxon>
        <taxon>Alphaproteobacteria</taxon>
        <taxon>Hyphomicrobiales</taxon>
        <taxon>Nitrobacteraceae</taxon>
        <taxon>Bradyrhizobium</taxon>
    </lineage>
</organism>
<evidence type="ECO:0000259" key="1">
    <source>
        <dbReference type="Pfam" id="PF20109"/>
    </source>
</evidence>